<dbReference type="EMBL" id="CP028130">
    <property type="protein sequence ID" value="AZZ56630.1"/>
    <property type="molecule type" value="Genomic_DNA"/>
</dbReference>
<dbReference type="Proteomes" id="UP000283946">
    <property type="component" value="Chromosome"/>
</dbReference>
<dbReference type="InterPro" id="IPR000468">
    <property type="entry name" value="Barstar"/>
</dbReference>
<proteinExistence type="inferred from homology"/>
<dbReference type="SUPFAM" id="SSF52038">
    <property type="entry name" value="Barstar-related"/>
    <property type="match status" value="1"/>
</dbReference>
<evidence type="ECO:0000313" key="4">
    <source>
        <dbReference type="Proteomes" id="UP000283946"/>
    </source>
</evidence>
<reference evidence="3 4" key="1">
    <citation type="submission" date="2018-03" db="EMBL/GenBank/DDBJ databases">
        <title>Bacteriophage NCPPB3778 and a type I-E CRISPR drive the evolution of the US Biological Select Agent, Rathayibacter toxicus.</title>
        <authorList>
            <person name="Davis E.W.II."/>
            <person name="Tabima J.F."/>
            <person name="Weisberg A.J."/>
            <person name="Dantas Lopes L."/>
            <person name="Wiseman M.S."/>
            <person name="Wiseman M.S."/>
            <person name="Pupko T."/>
            <person name="Belcher M.S."/>
            <person name="Sechler A.J."/>
            <person name="Tancos M.A."/>
            <person name="Schroeder B.K."/>
            <person name="Murray T.D."/>
            <person name="Luster D.G."/>
            <person name="Schneider W.L."/>
            <person name="Rogers E."/>
            <person name="Andreote F.D."/>
            <person name="Grunwald N.J."/>
            <person name="Putnam M.L."/>
            <person name="Chang J.H."/>
        </authorList>
    </citation>
    <scope>NUCLEOTIDE SEQUENCE [LARGE SCALE GENOMIC DNA]</scope>
    <source>
        <strain evidence="3 4">NCCPB 2253</strain>
    </source>
</reference>
<protein>
    <recommendedName>
        <fullName evidence="2">Barstar (barnase inhibitor) domain-containing protein</fullName>
    </recommendedName>
</protein>
<dbReference type="RefSeq" id="WP_104265829.1">
    <property type="nucleotide sequence ID" value="NZ_CP028130.1"/>
</dbReference>
<accession>A0AAD1AGK1</accession>
<sequence length="285" mass="31512">MRLNAEQQQQIARDLELVLAATQHVIPGPRARSARVSLDNDQYRLCLEQIALGLNDLYRTVDAWVLDVIVDTTQKLELPAAIWSNLIADPATPFKPFGTIQAPRAQSWDTLDKPGFSFRFVHDTPGAAESLVAEYERRGFTSRLLRGRAMPDIARVFDQISAALQLPYDSDGNADAFDACLSDLGKQDVGFGIFLAVMESEHLLRDRPEAETELLAGSLQRTGKIWSEPIAEGHSSDRPALPLIVTLFTEFEALATVQERWGRHGLEPILYASPEGDTDASSQPS</sequence>
<evidence type="ECO:0000259" key="2">
    <source>
        <dbReference type="Pfam" id="PF01337"/>
    </source>
</evidence>
<dbReference type="Gene3D" id="3.30.370.10">
    <property type="entry name" value="Barstar-like"/>
    <property type="match status" value="1"/>
</dbReference>
<organism evidence="3 4">
    <name type="scientific">Rathayibacter iranicus</name>
    <dbReference type="NCBI Taxonomy" id="59737"/>
    <lineage>
        <taxon>Bacteria</taxon>
        <taxon>Bacillati</taxon>
        <taxon>Actinomycetota</taxon>
        <taxon>Actinomycetes</taxon>
        <taxon>Micrococcales</taxon>
        <taxon>Microbacteriaceae</taxon>
        <taxon>Rathayibacter</taxon>
    </lineage>
</organism>
<evidence type="ECO:0000313" key="3">
    <source>
        <dbReference type="EMBL" id="AZZ56630.1"/>
    </source>
</evidence>
<dbReference type="AlphaFoldDB" id="A0AAD1AGK1"/>
<gene>
    <name evidence="3" type="ORF">C7V51_12660</name>
</gene>
<dbReference type="InterPro" id="IPR035905">
    <property type="entry name" value="Barstar-like_sf"/>
</dbReference>
<evidence type="ECO:0000256" key="1">
    <source>
        <dbReference type="ARBA" id="ARBA00006845"/>
    </source>
</evidence>
<feature type="domain" description="Barstar (barnase inhibitor)" evidence="2">
    <location>
        <begin position="143"/>
        <end position="222"/>
    </location>
</feature>
<name>A0AAD1AGK1_9MICO</name>
<comment type="similarity">
    <text evidence="1">Belongs to the barstar family.</text>
</comment>
<dbReference type="Pfam" id="PF01337">
    <property type="entry name" value="Barstar"/>
    <property type="match status" value="1"/>
</dbReference>
<dbReference type="KEGG" id="ria:C7V51_12660"/>